<dbReference type="SUPFAM" id="SSF54427">
    <property type="entry name" value="NTF2-like"/>
    <property type="match status" value="1"/>
</dbReference>
<evidence type="ECO:0000313" key="2">
    <source>
        <dbReference type="EMBL" id="MEZ3179129.1"/>
    </source>
</evidence>
<organism evidence="2 3">
    <name type="scientific">Streptomyces pimonensis</name>
    <dbReference type="NCBI Taxonomy" id="2860288"/>
    <lineage>
        <taxon>Bacteria</taxon>
        <taxon>Bacillati</taxon>
        <taxon>Actinomycetota</taxon>
        <taxon>Actinomycetes</taxon>
        <taxon>Kitasatosporales</taxon>
        <taxon>Streptomycetaceae</taxon>
        <taxon>Streptomyces</taxon>
    </lineage>
</organism>
<dbReference type="RefSeq" id="WP_371237574.1">
    <property type="nucleotide sequence ID" value="NZ_JAHWZY010000008.1"/>
</dbReference>
<sequence length="124" mass="13446">MTGHDAAVEAAVAGELSLLDPQVRRSPERVGELLHPEFLEFGASGRIWDRASVIAALAAEHASGGAATTVSRMNAVRLAPDVVHLTFDTDQGGRRARRSSLWRLTGQGWRLYFHQGTLFHADTA</sequence>
<dbReference type="EMBL" id="JAHWZY010000008">
    <property type="protein sequence ID" value="MEZ3179129.1"/>
    <property type="molecule type" value="Genomic_DNA"/>
</dbReference>
<reference evidence="2 3" key="1">
    <citation type="journal article" date="2021" name="Res Sq">
        <title>Streptomyces Pimoensis sp. nov., Isolated From the Taklimakan Desert in Xinjiang, China.</title>
        <authorList>
            <person name="Zhang P."/>
            <person name="Luo X."/>
            <person name="Luo X."/>
            <person name="Liu Z."/>
            <person name="Xia Z."/>
            <person name="Wan C."/>
            <person name="zhang L."/>
        </authorList>
    </citation>
    <scope>NUCLEOTIDE SEQUENCE [LARGE SCALE GENOMIC DNA]</scope>
    <source>
        <strain evidence="2 3">TRM75549</strain>
    </source>
</reference>
<evidence type="ECO:0000259" key="1">
    <source>
        <dbReference type="Pfam" id="PF14534"/>
    </source>
</evidence>
<keyword evidence="3" id="KW-1185">Reference proteome</keyword>
<dbReference type="InterPro" id="IPR032710">
    <property type="entry name" value="NTF2-like_dom_sf"/>
</dbReference>
<dbReference type="Proteomes" id="UP001567537">
    <property type="component" value="Unassembled WGS sequence"/>
</dbReference>
<dbReference type="InterPro" id="IPR027843">
    <property type="entry name" value="DUF4440"/>
</dbReference>
<protein>
    <submittedName>
        <fullName evidence="2">DUF4440 domain-containing protein</fullName>
    </submittedName>
</protein>
<accession>A0ABV4IWS0</accession>
<proteinExistence type="predicted"/>
<feature type="domain" description="DUF4440" evidence="1">
    <location>
        <begin position="17"/>
        <end position="111"/>
    </location>
</feature>
<dbReference type="Pfam" id="PF14534">
    <property type="entry name" value="DUF4440"/>
    <property type="match status" value="1"/>
</dbReference>
<evidence type="ECO:0000313" key="3">
    <source>
        <dbReference type="Proteomes" id="UP001567537"/>
    </source>
</evidence>
<name>A0ABV4IWS0_9ACTN</name>
<gene>
    <name evidence="2" type="ORF">KYY02_10610</name>
</gene>
<comment type="caution">
    <text evidence="2">The sequence shown here is derived from an EMBL/GenBank/DDBJ whole genome shotgun (WGS) entry which is preliminary data.</text>
</comment>
<dbReference type="Gene3D" id="3.10.450.50">
    <property type="match status" value="1"/>
</dbReference>